<dbReference type="InterPro" id="IPR045167">
    <property type="entry name" value="Hobbit"/>
</dbReference>
<keyword evidence="3" id="KW-1185">Reference proteome</keyword>
<dbReference type="AlphaFoldDB" id="A0A498JBT8"/>
<feature type="region of interest" description="Disordered" evidence="1">
    <location>
        <begin position="1"/>
        <end position="26"/>
    </location>
</feature>
<comment type="caution">
    <text evidence="2">The sequence shown here is derived from an EMBL/GenBank/DDBJ whole genome shotgun (WGS) entry which is preliminary data.</text>
</comment>
<reference evidence="2 3" key="1">
    <citation type="submission" date="2018-10" db="EMBL/GenBank/DDBJ databases">
        <title>A high-quality apple genome assembly.</title>
        <authorList>
            <person name="Hu J."/>
        </authorList>
    </citation>
    <scope>NUCLEOTIDE SEQUENCE [LARGE SCALE GENOMIC DNA]</scope>
    <source>
        <strain evidence="3">cv. HFTH1</strain>
        <tissue evidence="2">Young leaf</tissue>
    </source>
</reference>
<name>A0A498JBT8_MALDO</name>
<evidence type="ECO:0000313" key="2">
    <source>
        <dbReference type="EMBL" id="RXH92606.1"/>
    </source>
</evidence>
<evidence type="ECO:0000256" key="1">
    <source>
        <dbReference type="SAM" id="MobiDB-lite"/>
    </source>
</evidence>
<sequence length="260" mass="28983">MHKLQRHGNEDGPGMKGSNQKKEVIAEPKKEVIAEPVNLDKSKKRESIFAVDVEMLSIFAEAGDGVLKSSRTQISRIPSASCPSDAKTPVAATWDWVIQGLDVHICLPYRLKLRAIDDSVEEMLRALKLVSAARTSLIFPTKKDTSKPKKPGSMKFGCLKFGIRKLTADIEEEPLQGWLDEHYRLMKNEASELAVRLKFLDEFVSKANQIPKTTETVDSTQGRKTFFNGIEIDVQDPSTVSEIQQQQQQQSLFPLSGVGS</sequence>
<accession>A0A498JBT8</accession>
<proteinExistence type="predicted"/>
<dbReference type="STRING" id="3750.A0A498JBT8"/>
<evidence type="ECO:0000313" key="3">
    <source>
        <dbReference type="Proteomes" id="UP000290289"/>
    </source>
</evidence>
<gene>
    <name evidence="2" type="ORF">DVH24_033502</name>
</gene>
<organism evidence="2 3">
    <name type="scientific">Malus domestica</name>
    <name type="common">Apple</name>
    <name type="synonym">Pyrus malus</name>
    <dbReference type="NCBI Taxonomy" id="3750"/>
    <lineage>
        <taxon>Eukaryota</taxon>
        <taxon>Viridiplantae</taxon>
        <taxon>Streptophyta</taxon>
        <taxon>Embryophyta</taxon>
        <taxon>Tracheophyta</taxon>
        <taxon>Spermatophyta</taxon>
        <taxon>Magnoliopsida</taxon>
        <taxon>eudicotyledons</taxon>
        <taxon>Gunneridae</taxon>
        <taxon>Pentapetalae</taxon>
        <taxon>rosids</taxon>
        <taxon>fabids</taxon>
        <taxon>Rosales</taxon>
        <taxon>Rosaceae</taxon>
        <taxon>Amygdaloideae</taxon>
        <taxon>Maleae</taxon>
        <taxon>Malus</taxon>
    </lineage>
</organism>
<protein>
    <submittedName>
        <fullName evidence="2">Uncharacterized protein</fullName>
    </submittedName>
</protein>
<dbReference type="EMBL" id="RDQH01000334">
    <property type="protein sequence ID" value="RXH92606.1"/>
    <property type="molecule type" value="Genomic_DNA"/>
</dbReference>
<dbReference type="Proteomes" id="UP000290289">
    <property type="component" value="Chromosome 8"/>
</dbReference>
<dbReference type="PANTHER" id="PTHR15678">
    <property type="entry name" value="ANTIGEN MLAA-22-RELATED"/>
    <property type="match status" value="1"/>
</dbReference>
<dbReference type="Pfam" id="PF10344">
    <property type="entry name" value="Hobbit"/>
    <property type="match status" value="1"/>
</dbReference>
<dbReference type="PANTHER" id="PTHR15678:SF6">
    <property type="entry name" value="BRIDGE-LIKE LIPID TRANSFER PROTEIN FAMILY MEMBER 2"/>
    <property type="match status" value="1"/>
</dbReference>